<dbReference type="Pfam" id="PF18844">
    <property type="entry name" value="baeRF_family2"/>
    <property type="match status" value="1"/>
</dbReference>
<proteinExistence type="predicted"/>
<dbReference type="EMBL" id="PVTF01000019">
    <property type="protein sequence ID" value="PRY33743.1"/>
    <property type="molecule type" value="Genomic_DNA"/>
</dbReference>
<dbReference type="Proteomes" id="UP000239494">
    <property type="component" value="Unassembled WGS sequence"/>
</dbReference>
<evidence type="ECO:0008006" key="3">
    <source>
        <dbReference type="Google" id="ProtNLM"/>
    </source>
</evidence>
<keyword evidence="2" id="KW-1185">Reference proteome</keyword>
<evidence type="ECO:0000313" key="2">
    <source>
        <dbReference type="Proteomes" id="UP000239494"/>
    </source>
</evidence>
<dbReference type="AlphaFoldDB" id="A0A2T0SK32"/>
<dbReference type="Gene3D" id="3.30.1330.30">
    <property type="match status" value="1"/>
</dbReference>
<name>A0A2T0SK32_9PSEU</name>
<evidence type="ECO:0000313" key="1">
    <source>
        <dbReference type="EMBL" id="PRY33743.1"/>
    </source>
</evidence>
<dbReference type="OrthoDB" id="5179393at2"/>
<dbReference type="SUPFAM" id="SSF55315">
    <property type="entry name" value="L30e-like"/>
    <property type="match status" value="1"/>
</dbReference>
<gene>
    <name evidence="1" type="ORF">CLV43_11950</name>
</gene>
<accession>A0A2T0SK32</accession>
<dbReference type="InterPro" id="IPR040701">
    <property type="entry name" value="Bact_RF_family2"/>
</dbReference>
<sequence length="333" mass="35666">MDTGDLRGLVHGAGPCVSLYFDASSLVDLRWRAMRDQLEAQSAPEETLDALTSAVLSGELPPGSTGRALIARGAEIVLDRYLPLPPNGCTARLSPLPYLLPLVDLAEPLVPHVVVRLDHLGADLRGIDHAGRPVAVATVGGRLPPSGQHLRAAELADIAEEAVRMVTRLNAPLLVLAGPLHSRRALRNALAPAHQHIVVEVDADPRPGDIRLDNVVQHLASRGNHDERRAVVDRFRDESSRLTGNAVHGMRSVLAALNSGAVATLLLSEPLVGERALWADPTLTQISLSPHHGLLRHRADEVLPNAAVATRADIILVGDRLRLHEDVGALLRS</sequence>
<dbReference type="InterPro" id="IPR029064">
    <property type="entry name" value="Ribosomal_eL30-like_sf"/>
</dbReference>
<protein>
    <recommendedName>
        <fullName evidence="3">ERF1-like protein</fullName>
    </recommendedName>
</protein>
<dbReference type="RefSeq" id="WP_106195807.1">
    <property type="nucleotide sequence ID" value="NZ_PVTF01000019.1"/>
</dbReference>
<reference evidence="1 2" key="1">
    <citation type="submission" date="2018-03" db="EMBL/GenBank/DDBJ databases">
        <title>Genomic Encyclopedia of Archaeal and Bacterial Type Strains, Phase II (KMG-II): from individual species to whole genera.</title>
        <authorList>
            <person name="Goeker M."/>
        </authorList>
    </citation>
    <scope>NUCLEOTIDE SEQUENCE [LARGE SCALE GENOMIC DNA]</scope>
    <source>
        <strain evidence="1 2">DSM 44720</strain>
    </source>
</reference>
<organism evidence="1 2">
    <name type="scientific">Umezawaea tangerina</name>
    <dbReference type="NCBI Taxonomy" id="84725"/>
    <lineage>
        <taxon>Bacteria</taxon>
        <taxon>Bacillati</taxon>
        <taxon>Actinomycetota</taxon>
        <taxon>Actinomycetes</taxon>
        <taxon>Pseudonocardiales</taxon>
        <taxon>Pseudonocardiaceae</taxon>
        <taxon>Umezawaea</taxon>
    </lineage>
</organism>
<comment type="caution">
    <text evidence="1">The sequence shown here is derived from an EMBL/GenBank/DDBJ whole genome shotgun (WGS) entry which is preliminary data.</text>
</comment>